<reference evidence="1 4" key="2">
    <citation type="submission" date="2019-01" db="EMBL/GenBank/DDBJ databases">
        <title>Complete Genome Sequence and Annotation of the Paracoccus pantotrophus type strain DSM 2944.</title>
        <authorList>
            <person name="Bockwoldt J.A."/>
            <person name="Zimmermann M."/>
            <person name="Tiso T."/>
            <person name="Blank L.M."/>
        </authorList>
    </citation>
    <scope>NUCLEOTIDE SEQUENCE [LARGE SCALE GENOMIC DNA]</scope>
    <source>
        <strain evidence="1 4">DSM 2944</strain>
    </source>
</reference>
<dbReference type="GeneID" id="51372028"/>
<reference evidence="2 3" key="1">
    <citation type="submission" date="2018-10" db="EMBL/GenBank/DDBJ databases">
        <title>Genomic Encyclopedia of Archaeal and Bacterial Type Strains, Phase II (KMG-II): from individual species to whole genera.</title>
        <authorList>
            <person name="Goeker M."/>
        </authorList>
    </citation>
    <scope>NUCLEOTIDE SEQUENCE [LARGE SCALE GENOMIC DNA]</scope>
    <source>
        <strain evidence="3">ATCC 35512 / DSM 2944 / CIP 106514 / LMD 82.5 / NBRC 102493 / NCCB 82005 / GB17</strain>
        <strain evidence="2">DSM 2944</strain>
    </source>
</reference>
<evidence type="ECO:0000313" key="4">
    <source>
        <dbReference type="Proteomes" id="UP000326453"/>
    </source>
</evidence>
<sequence length="59" mass="6644">MDIKKIEKLLQDIRNQCIHIKGDENGYHVAQIRTAASEIEKLVAPEKPAGKRMNLKAMG</sequence>
<dbReference type="Proteomes" id="UP000273626">
    <property type="component" value="Unassembled WGS sequence"/>
</dbReference>
<dbReference type="EMBL" id="RBLI01000001">
    <property type="protein sequence ID" value="RKS51986.1"/>
    <property type="molecule type" value="Genomic_DNA"/>
</dbReference>
<dbReference type="EMBL" id="CP044426">
    <property type="protein sequence ID" value="QFG37562.1"/>
    <property type="molecule type" value="Genomic_DNA"/>
</dbReference>
<dbReference type="KEGG" id="ppan:ESD82_15675"/>
<evidence type="ECO:0000313" key="2">
    <source>
        <dbReference type="EMBL" id="RKS51986.1"/>
    </source>
</evidence>
<accession>A0AAE6NYL0</accession>
<organism evidence="1 4">
    <name type="scientific">Paracoccus pantotrophus</name>
    <name type="common">Thiosphaera pantotropha</name>
    <dbReference type="NCBI Taxonomy" id="82367"/>
    <lineage>
        <taxon>Bacteria</taxon>
        <taxon>Pseudomonadati</taxon>
        <taxon>Pseudomonadota</taxon>
        <taxon>Alphaproteobacteria</taxon>
        <taxon>Rhodobacterales</taxon>
        <taxon>Paracoccaceae</taxon>
        <taxon>Paracoccus</taxon>
    </lineage>
</organism>
<protein>
    <submittedName>
        <fullName evidence="1">Uncharacterized protein</fullName>
    </submittedName>
</protein>
<name>A0AAE6NYL0_PARPN</name>
<proteinExistence type="predicted"/>
<keyword evidence="3" id="KW-1185">Reference proteome</keyword>
<evidence type="ECO:0000313" key="3">
    <source>
        <dbReference type="Proteomes" id="UP000273626"/>
    </source>
</evidence>
<gene>
    <name evidence="2" type="ORF">BDE18_1278</name>
    <name evidence="1" type="ORF">ESD82_15675</name>
</gene>
<evidence type="ECO:0000313" key="1">
    <source>
        <dbReference type="EMBL" id="QFG37562.1"/>
    </source>
</evidence>
<dbReference type="Proteomes" id="UP000326453">
    <property type="component" value="Chromosome 1"/>
</dbReference>
<dbReference type="RefSeq" id="WP_147427949.1">
    <property type="nucleotide sequence ID" value="NZ_CP044426.1"/>
</dbReference>
<dbReference type="AlphaFoldDB" id="A0AAE6NYL0"/>